<dbReference type="RefSeq" id="WP_241308882.1">
    <property type="nucleotide sequence ID" value="NZ_JAKYXJ010000001.1"/>
</dbReference>
<evidence type="ECO:0000259" key="2">
    <source>
        <dbReference type="SMART" id="SM00245"/>
    </source>
</evidence>
<name>A0ABU7QYV5_9FLAO</name>
<organism evidence="3 4">
    <name type="scientific">Chryseobacterium arthrosphaerae</name>
    <dbReference type="NCBI Taxonomy" id="651561"/>
    <lineage>
        <taxon>Bacteria</taxon>
        <taxon>Pseudomonadati</taxon>
        <taxon>Bacteroidota</taxon>
        <taxon>Flavobacteriia</taxon>
        <taxon>Flavobacteriales</taxon>
        <taxon>Weeksellaceae</taxon>
        <taxon>Chryseobacterium group</taxon>
        <taxon>Chryseobacterium</taxon>
    </lineage>
</organism>
<keyword evidence="1" id="KW-0472">Membrane</keyword>
<keyword evidence="4" id="KW-1185">Reference proteome</keyword>
<dbReference type="SMART" id="SM00245">
    <property type="entry name" value="TSPc"/>
    <property type="match status" value="1"/>
</dbReference>
<evidence type="ECO:0000313" key="3">
    <source>
        <dbReference type="EMBL" id="MEE6127738.1"/>
    </source>
</evidence>
<dbReference type="Proteomes" id="UP001350005">
    <property type="component" value="Unassembled WGS sequence"/>
</dbReference>
<dbReference type="EMBL" id="JAZGJU010000018">
    <property type="protein sequence ID" value="MEE6127738.1"/>
    <property type="molecule type" value="Genomic_DNA"/>
</dbReference>
<dbReference type="Pfam" id="PF03572">
    <property type="entry name" value="Peptidase_S41"/>
    <property type="match status" value="1"/>
</dbReference>
<feature type="transmembrane region" description="Helical" evidence="1">
    <location>
        <begin position="25"/>
        <end position="41"/>
    </location>
</feature>
<dbReference type="InterPro" id="IPR005151">
    <property type="entry name" value="Tail-specific_protease"/>
</dbReference>
<reference evidence="3 4" key="1">
    <citation type="submission" date="2024-01" db="EMBL/GenBank/DDBJ databases">
        <title>Whole genome of Chryseobacterium arthrosphaerae NNCa 2741.</title>
        <authorList>
            <person name="Boriskina E.V."/>
            <person name="Gordinskaya N.A."/>
            <person name="Kropotov V.S."/>
            <person name="Alekseeva A.E."/>
            <person name="Makhova M.A."/>
            <person name="Kryazhev D.V."/>
            <person name="Shkurkina I.S."/>
        </authorList>
    </citation>
    <scope>NUCLEOTIDE SEQUENCE [LARGE SCALE GENOMIC DNA]</scope>
    <source>
        <strain evidence="3 4">NNCa 2741</strain>
    </source>
</reference>
<gene>
    <name evidence="3" type="ORF">V2E39_10120</name>
</gene>
<dbReference type="PANTHER" id="PTHR32060">
    <property type="entry name" value="TAIL-SPECIFIC PROTEASE"/>
    <property type="match status" value="1"/>
</dbReference>
<dbReference type="Gene3D" id="3.90.226.10">
    <property type="entry name" value="2-enoyl-CoA Hydratase, Chain A, domain 1"/>
    <property type="match status" value="1"/>
</dbReference>
<accession>A0ABU7QYV5</accession>
<dbReference type="SUPFAM" id="SSF52096">
    <property type="entry name" value="ClpP/crotonase"/>
    <property type="match status" value="1"/>
</dbReference>
<evidence type="ECO:0000256" key="1">
    <source>
        <dbReference type="SAM" id="Phobius"/>
    </source>
</evidence>
<protein>
    <submittedName>
        <fullName evidence="3">S41 family peptidase</fullName>
    </submittedName>
</protein>
<evidence type="ECO:0000313" key="4">
    <source>
        <dbReference type="Proteomes" id="UP001350005"/>
    </source>
</evidence>
<feature type="transmembrane region" description="Helical" evidence="1">
    <location>
        <begin position="62"/>
        <end position="80"/>
    </location>
</feature>
<sequence length="608" mass="70958">MIKLVLKERWRHGEGSRKFLSHTRQYIFIMIYYFLLTIRYSSKNNCSSAIKNLSLKETRQPLMIKHFLFILFFFSLNFPAQIVSENQKLESLCRIWGFLKYYHPNVAKGNLKWDDQLLRKIDELENIDNKKALNDLYSQWIDSLGKIEPCTACLEKDHTTYFLKNFDLSWIDNSDLLDKNISKKLRYIENNRNTGDHYYFGTGNKKIYFRHEKSYGAGFTSKAVSLLELFRYWNYIEYFFPYKYQTDQNWNSVLTEMIPKILIADRDESYHLALAELITKTDDSHAYLHSNPISLHLYGSRKVPVEYSYAEGKLVVTKINATRYKEKGPLIIGDVIYDIEGKTIPQMVNYFGQYIPASNSWGKIYKVRDKFLFSSKDSLTLRIERNGQNITVTAKTYPVKDIIREKNSIPDKWKFLDTQKETGYVDMGVIEKEDLDEMYRNLKSAKSIIFDIRNYPKQTIHPLSFLLLPTAVPYYQFTYPEIRYPGKYYSGINTIGRKNREYYKGNVIVLVNESTQSQAETTVMMFKQHPKAKIIGSNTSGANGDVIAFKIADLNTQFSGLGAYYPDGRETQRIGIVPDIMIKPSIEGIKAGKDEVLERALEYIKNNE</sequence>
<feature type="domain" description="Tail specific protease" evidence="2">
    <location>
        <begin position="376"/>
        <end position="583"/>
    </location>
</feature>
<dbReference type="InterPro" id="IPR029045">
    <property type="entry name" value="ClpP/crotonase-like_dom_sf"/>
</dbReference>
<dbReference type="PANTHER" id="PTHR32060:SF30">
    <property type="entry name" value="CARBOXY-TERMINAL PROCESSING PROTEASE CTPA"/>
    <property type="match status" value="1"/>
</dbReference>
<keyword evidence="1" id="KW-1133">Transmembrane helix</keyword>
<keyword evidence="1" id="KW-0812">Transmembrane</keyword>
<comment type="caution">
    <text evidence="3">The sequence shown here is derived from an EMBL/GenBank/DDBJ whole genome shotgun (WGS) entry which is preliminary data.</text>
</comment>
<proteinExistence type="predicted"/>